<evidence type="ECO:0008006" key="3">
    <source>
        <dbReference type="Google" id="ProtNLM"/>
    </source>
</evidence>
<reference evidence="1 2" key="1">
    <citation type="submission" date="2021-03" db="EMBL/GenBank/DDBJ databases">
        <title>Muricauda lutimaris sp. nov. and Muricauda ruestringensis sp. nov, two marine members of the Flavobacteriaceae isolated from deep sea sediments of Western Pacific.</title>
        <authorList>
            <person name="Zhao S."/>
            <person name="Liu R."/>
        </authorList>
    </citation>
    <scope>NUCLEOTIDE SEQUENCE [LARGE SCALE GENOMIC DNA]</scope>
    <source>
        <strain evidence="1 2">BC31-1-A7</strain>
    </source>
</reference>
<evidence type="ECO:0000313" key="1">
    <source>
        <dbReference type="EMBL" id="MBO0352896.1"/>
    </source>
</evidence>
<proteinExistence type="predicted"/>
<accession>A0ABS3G0G9</accession>
<keyword evidence="2" id="KW-1185">Reference proteome</keyword>
<dbReference type="EMBL" id="JAFLNL010000001">
    <property type="protein sequence ID" value="MBO0352896.1"/>
    <property type="molecule type" value="Genomic_DNA"/>
</dbReference>
<protein>
    <recommendedName>
        <fullName evidence="3">HTH luxR-type domain-containing protein</fullName>
    </recommendedName>
</protein>
<dbReference type="RefSeq" id="WP_207031305.1">
    <property type="nucleotide sequence ID" value="NZ_JAFLNL010000001.1"/>
</dbReference>
<comment type="caution">
    <text evidence="1">The sequence shown here is derived from an EMBL/GenBank/DDBJ whole genome shotgun (WGS) entry which is preliminary data.</text>
</comment>
<sequence length="119" mass="13193">MGSMKGLGPLLKIELIFTDENYGKPISKKLSEVLRRNTSKNDLANIAIKSNVSFSTIRDVVYRTNSLTKLNAKAISLLMHAAFENSVAHKLQAGGIMFTWADYLIFSRSNQSVCLSEPI</sequence>
<organism evidence="1 2">
    <name type="scientific">Flagellimonas aurea</name>
    <dbReference type="NCBI Taxonomy" id="2915619"/>
    <lineage>
        <taxon>Bacteria</taxon>
        <taxon>Pseudomonadati</taxon>
        <taxon>Bacteroidota</taxon>
        <taxon>Flavobacteriia</taxon>
        <taxon>Flavobacteriales</taxon>
        <taxon>Flavobacteriaceae</taxon>
        <taxon>Flagellimonas</taxon>
    </lineage>
</organism>
<evidence type="ECO:0000313" key="2">
    <source>
        <dbReference type="Proteomes" id="UP000664044"/>
    </source>
</evidence>
<name>A0ABS3G0G9_9FLAO</name>
<gene>
    <name evidence="1" type="ORF">J0656_02630</name>
</gene>
<dbReference type="Proteomes" id="UP000664044">
    <property type="component" value="Unassembled WGS sequence"/>
</dbReference>